<dbReference type="InterPro" id="IPR033116">
    <property type="entry name" value="TRYPSIN_SER"/>
</dbReference>
<keyword evidence="8 10" id="KW-0812">Transmembrane</keyword>
<dbReference type="SMART" id="SM00020">
    <property type="entry name" value="Tryp_SPc"/>
    <property type="match status" value="2"/>
</dbReference>
<evidence type="ECO:0000256" key="7">
    <source>
        <dbReference type="RuleBase" id="RU363034"/>
    </source>
</evidence>
<dbReference type="PANTHER" id="PTHR24253:SF144">
    <property type="entry name" value="CHYMOTRYPSIN-LIKE PROTEASE CTRL-1-RELATED"/>
    <property type="match status" value="1"/>
</dbReference>
<evidence type="ECO:0000313" key="11">
    <source>
        <dbReference type="Proteomes" id="UP001178508"/>
    </source>
</evidence>
<feature type="domain" description="Peptidase S1" evidence="9">
    <location>
        <begin position="48"/>
        <end position="283"/>
    </location>
</feature>
<proteinExistence type="predicted"/>
<dbReference type="InterPro" id="IPR001254">
    <property type="entry name" value="Trypsin_dom"/>
</dbReference>
<reference evidence="10" key="1">
    <citation type="submission" date="2023-08" db="EMBL/GenBank/DDBJ databases">
        <authorList>
            <person name="Alioto T."/>
            <person name="Alioto T."/>
            <person name="Gomez Garrido J."/>
        </authorList>
    </citation>
    <scope>NUCLEOTIDE SEQUENCE</scope>
</reference>
<dbReference type="GO" id="GO:0006508">
    <property type="term" value="P:proteolysis"/>
    <property type="evidence" value="ECO:0007669"/>
    <property type="project" value="UniProtKB-KW"/>
</dbReference>
<dbReference type="PROSITE" id="PS51257">
    <property type="entry name" value="PROKAR_LIPOPROTEIN"/>
    <property type="match status" value="1"/>
</dbReference>
<keyword evidence="11" id="KW-1185">Reference proteome</keyword>
<sequence>MPEQVRCYGFPVMALHGVICAATLLTLFSQGCHSQLNVCGKPPLNNRIVGGAEAPAGTWPWQASIHGTRGHFCGGSLINKEWVLSAAHCFASTGVSTSDLSVYLGRQSQQGTNPNEVSRSVTRVINHPDYNPRSGDNDISLLKLSAPVDFTDYILPVCLAAPDSTFFSGVVSWVTGWGDIGFGVPLPAPQNLMEVDVLVVGNRQCKCNYGVGRITDNMICAGVNTGGKDSCQGDSGGPLVSKQNNQWVLSGVVSFGEGCAQAEFPGVYARVSQYQSWINSHITSDQPGYITFKSTGTDSDLSVSCPGLPPPPTTLPPTTTPRPVVCGEATMNSRIIGGSSVTSPGLWPWVASLHQNGSHTCGGTLVAVDSVLSNANCFSSTPVPSEWTVILGRLRQNGSNPFEVTLKVTNITLSNLTGNNVAVLHLASQAPLSAYIQPICIDNGLTFSEGSTCWGAGWSSRHGGAQEFLQEFQTTVVNCGNDSTSERICTNAFQLQDGDSGGPLMCKVSGSWFQAAVLQLENNSSSLTRQKSKMVLEKLSRFQTFLSATIGTFLSPTSNNSTNSTNNSTATTASPVMTTASSNVDVPYTSFFMFFHLLVFALSLQLFV</sequence>
<dbReference type="AlphaFoldDB" id="A0AAV1GSZ1"/>
<dbReference type="GO" id="GO:0004252">
    <property type="term" value="F:serine-type endopeptidase activity"/>
    <property type="evidence" value="ECO:0007669"/>
    <property type="project" value="InterPro"/>
</dbReference>
<dbReference type="FunFam" id="2.40.10.10:FF:000057">
    <property type="entry name" value="Zgc:100868"/>
    <property type="match status" value="1"/>
</dbReference>
<dbReference type="InterPro" id="IPR018114">
    <property type="entry name" value="TRYPSIN_HIS"/>
</dbReference>
<dbReference type="PANTHER" id="PTHR24253">
    <property type="entry name" value="TRANSMEMBRANE PROTEASE SERINE"/>
    <property type="match status" value="1"/>
</dbReference>
<evidence type="ECO:0000256" key="1">
    <source>
        <dbReference type="ARBA" id="ARBA00022670"/>
    </source>
</evidence>
<dbReference type="PROSITE" id="PS00134">
    <property type="entry name" value="TRYPSIN_HIS"/>
    <property type="match status" value="1"/>
</dbReference>
<dbReference type="Gene3D" id="2.40.10.10">
    <property type="entry name" value="Trypsin-like serine proteases"/>
    <property type="match status" value="2"/>
</dbReference>
<evidence type="ECO:0000313" key="10">
    <source>
        <dbReference type="EMBL" id="CAJ1075931.1"/>
    </source>
</evidence>
<evidence type="ECO:0000256" key="3">
    <source>
        <dbReference type="ARBA" id="ARBA00022801"/>
    </source>
</evidence>
<keyword evidence="2" id="KW-0732">Signal</keyword>
<evidence type="ECO:0000256" key="8">
    <source>
        <dbReference type="SAM" id="Phobius"/>
    </source>
</evidence>
<name>A0AAV1GSZ1_XYRNO</name>
<keyword evidence="5" id="KW-1015">Disulfide bond</keyword>
<dbReference type="EMBL" id="OY660879">
    <property type="protein sequence ID" value="CAJ1075931.1"/>
    <property type="molecule type" value="Genomic_DNA"/>
</dbReference>
<dbReference type="PROSITE" id="PS00135">
    <property type="entry name" value="TRYPSIN_SER"/>
    <property type="match status" value="1"/>
</dbReference>
<evidence type="ECO:0000256" key="2">
    <source>
        <dbReference type="ARBA" id="ARBA00022729"/>
    </source>
</evidence>
<keyword evidence="8" id="KW-0472">Membrane</keyword>
<feature type="transmembrane region" description="Helical" evidence="8">
    <location>
        <begin position="7"/>
        <end position="28"/>
    </location>
</feature>
<evidence type="ECO:0000256" key="6">
    <source>
        <dbReference type="ARBA" id="ARBA00023180"/>
    </source>
</evidence>
<keyword evidence="1 7" id="KW-0645">Protease</keyword>
<dbReference type="InterPro" id="IPR043504">
    <property type="entry name" value="Peptidase_S1_PA_chymotrypsin"/>
</dbReference>
<feature type="domain" description="Peptidase S1" evidence="9">
    <location>
        <begin position="335"/>
        <end position="551"/>
    </location>
</feature>
<dbReference type="Pfam" id="PF00089">
    <property type="entry name" value="Trypsin"/>
    <property type="match status" value="2"/>
</dbReference>
<evidence type="ECO:0000256" key="4">
    <source>
        <dbReference type="ARBA" id="ARBA00022825"/>
    </source>
</evidence>
<dbReference type="PRINTS" id="PR00722">
    <property type="entry name" value="CHYMOTRYPSIN"/>
</dbReference>
<keyword evidence="6" id="KW-0325">Glycoprotein</keyword>
<dbReference type="PROSITE" id="PS50240">
    <property type="entry name" value="TRYPSIN_DOM"/>
    <property type="match status" value="2"/>
</dbReference>
<dbReference type="CDD" id="cd00190">
    <property type="entry name" value="Tryp_SPc"/>
    <property type="match status" value="2"/>
</dbReference>
<dbReference type="SUPFAM" id="SSF50494">
    <property type="entry name" value="Trypsin-like serine proteases"/>
    <property type="match status" value="2"/>
</dbReference>
<evidence type="ECO:0000256" key="5">
    <source>
        <dbReference type="ARBA" id="ARBA00023157"/>
    </source>
</evidence>
<organism evidence="10 11">
    <name type="scientific">Xyrichtys novacula</name>
    <name type="common">Pearly razorfish</name>
    <name type="synonym">Hemipteronotus novacula</name>
    <dbReference type="NCBI Taxonomy" id="13765"/>
    <lineage>
        <taxon>Eukaryota</taxon>
        <taxon>Metazoa</taxon>
        <taxon>Chordata</taxon>
        <taxon>Craniata</taxon>
        <taxon>Vertebrata</taxon>
        <taxon>Euteleostomi</taxon>
        <taxon>Actinopterygii</taxon>
        <taxon>Neopterygii</taxon>
        <taxon>Teleostei</taxon>
        <taxon>Neoteleostei</taxon>
        <taxon>Acanthomorphata</taxon>
        <taxon>Eupercaria</taxon>
        <taxon>Labriformes</taxon>
        <taxon>Labridae</taxon>
        <taxon>Xyrichtys</taxon>
    </lineage>
</organism>
<accession>A0AAV1GSZ1</accession>
<keyword evidence="4 7" id="KW-0720">Serine protease</keyword>
<keyword evidence="8" id="KW-1133">Transmembrane helix</keyword>
<evidence type="ECO:0000259" key="9">
    <source>
        <dbReference type="PROSITE" id="PS50240"/>
    </source>
</evidence>
<gene>
    <name evidence="10" type="ORF">XNOV1_A014289</name>
</gene>
<keyword evidence="3 7" id="KW-0378">Hydrolase</keyword>
<dbReference type="InterPro" id="IPR001314">
    <property type="entry name" value="Peptidase_S1A"/>
</dbReference>
<protein>
    <submittedName>
        <fullName evidence="10">Transmembrane protease serine 9</fullName>
    </submittedName>
</protein>
<dbReference type="InterPro" id="IPR009003">
    <property type="entry name" value="Peptidase_S1_PA"/>
</dbReference>
<dbReference type="Proteomes" id="UP001178508">
    <property type="component" value="Chromosome 16"/>
</dbReference>